<sequence>MVTYAVICASNQNRSMEAHNVLVKNGFNVSSFGTGSKVRLPGPAIDKPNIYPFGTPYDQVYQELKERDPVLYTKNGLLNMLDRNRNVKDAPQRWQDSKGLYDVIITCEERCFDAVVEDLFNRGQIHNTRTHVINVEIKDNHEEATLGGQAILQLATMVEESNDVDTDISEIIQNFTHSNPSFPLLHTVTYI</sequence>
<evidence type="ECO:0000256" key="6">
    <source>
        <dbReference type="ARBA" id="ARBA00023242"/>
    </source>
</evidence>
<proteinExistence type="inferred from homology"/>
<evidence type="ECO:0000313" key="10">
    <source>
        <dbReference type="EMBL" id="ORZ05777.1"/>
    </source>
</evidence>
<evidence type="ECO:0000256" key="8">
    <source>
        <dbReference type="ARBA" id="ARBA00048336"/>
    </source>
</evidence>
<dbReference type="EC" id="3.1.3.16" evidence="9"/>
<keyword evidence="5 9" id="KW-0904">Protein phosphatase</keyword>
<dbReference type="PANTHER" id="PTHR20383">
    <property type="entry name" value="RNA POLYMERASE II SUBUNIT A C-TERMINAL DOMAIN PHOSPHATASE"/>
    <property type="match status" value="1"/>
</dbReference>
<dbReference type="OrthoDB" id="57957at2759"/>
<keyword evidence="4 9" id="KW-0378">Hydrolase</keyword>
<dbReference type="InterPro" id="IPR006811">
    <property type="entry name" value="RNA_pol_II_suA"/>
</dbReference>
<gene>
    <name evidence="10" type="ORF">BCR42DRAFT_456661</name>
</gene>
<dbReference type="STRING" id="90262.A0A1X2HZ75"/>
<dbReference type="GO" id="GO:0008420">
    <property type="term" value="F:RNA polymerase II CTD heptapeptide repeat phosphatase activity"/>
    <property type="evidence" value="ECO:0007669"/>
    <property type="project" value="UniProtKB-ARBA"/>
</dbReference>
<accession>A0A1X2HZ75</accession>
<comment type="catalytic activity">
    <reaction evidence="8 9">
        <text>O-phospho-L-threonyl-[protein] + H2O = L-threonyl-[protein] + phosphate</text>
        <dbReference type="Rhea" id="RHEA:47004"/>
        <dbReference type="Rhea" id="RHEA-COMP:11060"/>
        <dbReference type="Rhea" id="RHEA-COMP:11605"/>
        <dbReference type="ChEBI" id="CHEBI:15377"/>
        <dbReference type="ChEBI" id="CHEBI:30013"/>
        <dbReference type="ChEBI" id="CHEBI:43474"/>
        <dbReference type="ChEBI" id="CHEBI:61977"/>
        <dbReference type="EC" id="3.1.3.16"/>
    </reaction>
</comment>
<comment type="caution">
    <text evidence="10">The sequence shown here is derived from an EMBL/GenBank/DDBJ whole genome shotgun (WGS) entry which is preliminary data.</text>
</comment>
<dbReference type="EMBL" id="MCGE01000042">
    <property type="protein sequence ID" value="ORZ05777.1"/>
    <property type="molecule type" value="Genomic_DNA"/>
</dbReference>
<evidence type="ECO:0000256" key="3">
    <source>
        <dbReference type="ARBA" id="ARBA00022664"/>
    </source>
</evidence>
<comment type="similarity">
    <text evidence="2 9">Belongs to the SSU72 phosphatase family.</text>
</comment>
<dbReference type="FunFam" id="3.40.50.2300:FF:000039">
    <property type="entry name" value="RNA polymerase II subunit A C-terminal domain phosphatase"/>
    <property type="match status" value="1"/>
</dbReference>
<comment type="subunit">
    <text evidence="9">Component of the cleavage and polyadenylation factor (CPF) complex.</text>
</comment>
<evidence type="ECO:0000256" key="1">
    <source>
        <dbReference type="ARBA" id="ARBA00004123"/>
    </source>
</evidence>
<protein>
    <recommendedName>
        <fullName evidence="9">RNA polymerase II subunit A C-terminal domain phosphatase SSU72</fullName>
        <shortName evidence="9">CTD phosphatase SSU72</shortName>
        <ecNumber evidence="9">3.1.3.16</ecNumber>
    </recommendedName>
</protein>
<dbReference type="AlphaFoldDB" id="A0A1X2HZ75"/>
<dbReference type="Proteomes" id="UP000193560">
    <property type="component" value="Unassembled WGS sequence"/>
</dbReference>
<comment type="catalytic activity">
    <reaction evidence="7 9">
        <text>O-phospho-L-seryl-[protein] + H2O = L-seryl-[protein] + phosphate</text>
        <dbReference type="Rhea" id="RHEA:20629"/>
        <dbReference type="Rhea" id="RHEA-COMP:9863"/>
        <dbReference type="Rhea" id="RHEA-COMP:11604"/>
        <dbReference type="ChEBI" id="CHEBI:15377"/>
        <dbReference type="ChEBI" id="CHEBI:29999"/>
        <dbReference type="ChEBI" id="CHEBI:43474"/>
        <dbReference type="ChEBI" id="CHEBI:83421"/>
        <dbReference type="EC" id="3.1.3.16"/>
    </reaction>
</comment>
<reference evidence="10 11" key="1">
    <citation type="submission" date="2016-07" db="EMBL/GenBank/DDBJ databases">
        <title>Pervasive Adenine N6-methylation of Active Genes in Fungi.</title>
        <authorList>
            <consortium name="DOE Joint Genome Institute"/>
            <person name="Mondo S.J."/>
            <person name="Dannebaum R.O."/>
            <person name="Kuo R.C."/>
            <person name="Labutti K."/>
            <person name="Haridas S."/>
            <person name="Kuo A."/>
            <person name="Salamov A."/>
            <person name="Ahrendt S.R."/>
            <person name="Lipzen A."/>
            <person name="Sullivan W."/>
            <person name="Andreopoulos W.B."/>
            <person name="Clum A."/>
            <person name="Lindquist E."/>
            <person name="Daum C."/>
            <person name="Ramamoorthy G.K."/>
            <person name="Gryganskyi A."/>
            <person name="Culley D."/>
            <person name="Magnuson J.K."/>
            <person name="James T.Y."/>
            <person name="O'Malley M.A."/>
            <person name="Stajich J.E."/>
            <person name="Spatafora J.W."/>
            <person name="Visel A."/>
            <person name="Grigoriev I.V."/>
        </authorList>
    </citation>
    <scope>NUCLEOTIDE SEQUENCE [LARGE SCALE GENOMIC DNA]</scope>
    <source>
        <strain evidence="10 11">NRRL 1336</strain>
    </source>
</reference>
<dbReference type="GO" id="GO:0031124">
    <property type="term" value="P:mRNA 3'-end processing"/>
    <property type="evidence" value="ECO:0007669"/>
    <property type="project" value="UniProtKB-ARBA"/>
</dbReference>
<evidence type="ECO:0000256" key="5">
    <source>
        <dbReference type="ARBA" id="ARBA00022912"/>
    </source>
</evidence>
<keyword evidence="11" id="KW-1185">Reference proteome</keyword>
<evidence type="ECO:0000256" key="2">
    <source>
        <dbReference type="ARBA" id="ARBA00008978"/>
    </source>
</evidence>
<evidence type="ECO:0000256" key="7">
    <source>
        <dbReference type="ARBA" id="ARBA00047761"/>
    </source>
</evidence>
<comment type="function">
    <text evidence="9">Component of the cleavage and polyadenylation factor (CPF) complex, which plays a key role in polyadenylation-dependent pre-mRNA 3'-end formation and cooperates with cleavage factors including the CFIA complex and NAB4/CFIB. SSU72 is required for 3'-end formation of snoRNAs.</text>
</comment>
<comment type="function">
    <text evidence="9">Processively dephosphorylates Ser-5 of the heptad repeats YSPTSPS in the C-terminal domain of the largest RNA polymerase II subunit (RPB1).</text>
</comment>
<organism evidence="10 11">
    <name type="scientific">Absidia repens</name>
    <dbReference type="NCBI Taxonomy" id="90262"/>
    <lineage>
        <taxon>Eukaryota</taxon>
        <taxon>Fungi</taxon>
        <taxon>Fungi incertae sedis</taxon>
        <taxon>Mucoromycota</taxon>
        <taxon>Mucoromycotina</taxon>
        <taxon>Mucoromycetes</taxon>
        <taxon>Mucorales</taxon>
        <taxon>Cunninghamellaceae</taxon>
        <taxon>Absidia</taxon>
    </lineage>
</organism>
<comment type="subcellular location">
    <subcellularLocation>
        <location evidence="1 9">Nucleus</location>
    </subcellularLocation>
</comment>
<evidence type="ECO:0000256" key="9">
    <source>
        <dbReference type="RuleBase" id="RU369031"/>
    </source>
</evidence>
<keyword evidence="6 9" id="KW-0539">Nucleus</keyword>
<name>A0A1X2HZ75_9FUNG</name>
<keyword evidence="3 9" id="KW-0507">mRNA processing</keyword>
<evidence type="ECO:0000256" key="4">
    <source>
        <dbReference type="ARBA" id="ARBA00022801"/>
    </source>
</evidence>
<dbReference type="Pfam" id="PF04722">
    <property type="entry name" value="Ssu72"/>
    <property type="match status" value="1"/>
</dbReference>
<dbReference type="GO" id="GO:0005847">
    <property type="term" value="C:mRNA cleavage and polyadenylation specificity factor complex"/>
    <property type="evidence" value="ECO:0007669"/>
    <property type="project" value="UniProtKB-ARBA"/>
</dbReference>
<dbReference type="Gene3D" id="3.40.50.2300">
    <property type="match status" value="2"/>
</dbReference>
<evidence type="ECO:0000313" key="11">
    <source>
        <dbReference type="Proteomes" id="UP000193560"/>
    </source>
</evidence>